<reference evidence="3" key="1">
    <citation type="submission" date="2021-02" db="EMBL/GenBank/DDBJ databases">
        <title>Genome sequence Cadophora malorum strain M34.</title>
        <authorList>
            <person name="Stefanovic E."/>
            <person name="Vu D."/>
            <person name="Scully C."/>
            <person name="Dijksterhuis J."/>
            <person name="Roader J."/>
            <person name="Houbraken J."/>
        </authorList>
    </citation>
    <scope>NUCLEOTIDE SEQUENCE</scope>
    <source>
        <strain evidence="3">M34</strain>
    </source>
</reference>
<feature type="region of interest" description="Disordered" evidence="1">
    <location>
        <begin position="616"/>
        <end position="642"/>
    </location>
</feature>
<evidence type="ECO:0000259" key="2">
    <source>
        <dbReference type="Pfam" id="PF06985"/>
    </source>
</evidence>
<dbReference type="OrthoDB" id="3559382at2759"/>
<name>A0A8H7W021_9HELO</name>
<dbReference type="PANTHER" id="PTHR33112">
    <property type="entry name" value="DOMAIN PROTEIN, PUTATIVE-RELATED"/>
    <property type="match status" value="1"/>
</dbReference>
<evidence type="ECO:0000313" key="3">
    <source>
        <dbReference type="EMBL" id="KAG4412075.1"/>
    </source>
</evidence>
<dbReference type="PANTHER" id="PTHR33112:SF16">
    <property type="entry name" value="HETEROKARYON INCOMPATIBILITY DOMAIN-CONTAINING PROTEIN"/>
    <property type="match status" value="1"/>
</dbReference>
<keyword evidence="4" id="KW-1185">Reference proteome</keyword>
<organism evidence="3 4">
    <name type="scientific">Cadophora malorum</name>
    <dbReference type="NCBI Taxonomy" id="108018"/>
    <lineage>
        <taxon>Eukaryota</taxon>
        <taxon>Fungi</taxon>
        <taxon>Dikarya</taxon>
        <taxon>Ascomycota</taxon>
        <taxon>Pezizomycotina</taxon>
        <taxon>Leotiomycetes</taxon>
        <taxon>Helotiales</taxon>
        <taxon>Ploettnerulaceae</taxon>
        <taxon>Cadophora</taxon>
    </lineage>
</organism>
<feature type="compositionally biased region" description="Polar residues" evidence="1">
    <location>
        <begin position="657"/>
        <end position="672"/>
    </location>
</feature>
<dbReference type="EMBL" id="JAFJYH010000412">
    <property type="protein sequence ID" value="KAG4412075.1"/>
    <property type="molecule type" value="Genomic_DNA"/>
</dbReference>
<feature type="region of interest" description="Disordered" evidence="1">
    <location>
        <begin position="657"/>
        <end position="680"/>
    </location>
</feature>
<dbReference type="Pfam" id="PF06985">
    <property type="entry name" value="HET"/>
    <property type="match status" value="1"/>
</dbReference>
<gene>
    <name evidence="3" type="ORF">IFR04_014788</name>
</gene>
<feature type="compositionally biased region" description="Basic and acidic residues" evidence="1">
    <location>
        <begin position="629"/>
        <end position="642"/>
    </location>
</feature>
<protein>
    <recommendedName>
        <fullName evidence="2">Heterokaryon incompatibility domain-containing protein</fullName>
    </recommendedName>
</protein>
<feature type="domain" description="Heterokaryon incompatibility" evidence="2">
    <location>
        <begin position="198"/>
        <end position="352"/>
    </location>
</feature>
<dbReference type="Proteomes" id="UP000664132">
    <property type="component" value="Unassembled WGS sequence"/>
</dbReference>
<proteinExistence type="predicted"/>
<evidence type="ECO:0000313" key="4">
    <source>
        <dbReference type="Proteomes" id="UP000664132"/>
    </source>
</evidence>
<comment type="caution">
    <text evidence="3">The sequence shown here is derived from an EMBL/GenBank/DDBJ whole genome shotgun (WGS) entry which is preliminary data.</text>
</comment>
<evidence type="ECO:0000256" key="1">
    <source>
        <dbReference type="SAM" id="MobiDB-lite"/>
    </source>
</evidence>
<sequence length="998" mass="112246">MHLIPSLRDSVTGSSSFEGGCPLCGFIYSSLFCSIDDDPDVPSFTPKEEGKETEIITITALCRECIDRTHVGMLLVGTDLDGKLGVLIPCKMDELTGKATEFHHAKMTLSRDPHTPKLSWKEDLRDIRNKRMGSLSLQKGWIYPAELICCWIEHCLTQHDACYFPSEDPPFPTRVIDVDTLQDPITKLFETEGARGRWIALSYRWGPETPSTPRLKTTLATLPEFQGNIPWDLLPRDLQDAISVTRGLGTRYIWIDSFCIVQDWRADWEREAARMAGVYRDSYLTIAASGANTPYQSLFLDRFSIRSKPVRIEVRSDSEAVPRVQYIHRTRYSIRQYLNSDPLQQRGWTFQETQLAVRVLYFSEKELFWQCREGVSRELSPTQYIIPADPLVPRRMFDSYAKWPVSVFGRWCDLVERFTARDLTYKSDTLPAMSGLAAELALFLRSRSNRRLATAEEALKLLQPLPPPPGFPEVQGPIGPSIYARINGTPVNDMANGAAAAILDQVEFSRGSPLPGYEDRPLRMDYFLSAHTRGPPIGPYGDGCSCSHTVTEEGWEVMKRIGEKGGFYKAMQAMDCDDLTDDPFYQIMTEPATHAAFQDCFHMSQQYLHEGIDPTISVADGESSQTPATHRDPSCSREHEKGFPIAGYGTAEAFTAETQSKEQNPNGDTRTTPRPPGLTIHSVGDVVRRMVGASMAAEVLRTNPKESFPHLQSFSEQEVFDGLSSMMSYHMELPQPDASGGMENTFDTKEMFDNRKSAKNDDSIPPDPPEIAQVAELYVYKKTPFHACVEWPEIVEDDCYLAGLWRVDLWVGLSWFRVPSSPVGIRPAYRAPTWSWASLDCAGVTFPSGPSNYTRTEDGLAHANDLELLDARVTLAGLNSFGQVQSGRLVILGRIVELPFFDDEHAQSQPRVDGVELGDNLKMVVRDESDVLPVHCKSIAIDHRTNLVVEPITMLNGSQAYRRVGLWMQDNRDNTLLEDNRDSPKEIITLVLLEPHIW</sequence>
<dbReference type="InterPro" id="IPR010730">
    <property type="entry name" value="HET"/>
</dbReference>
<dbReference type="AlphaFoldDB" id="A0A8H7W021"/>
<accession>A0A8H7W021</accession>